<evidence type="ECO:0000313" key="3">
    <source>
        <dbReference type="Proteomes" id="UP000076632"/>
    </source>
</evidence>
<evidence type="ECO:0000256" key="1">
    <source>
        <dbReference type="SAM" id="MobiDB-lite"/>
    </source>
</evidence>
<gene>
    <name evidence="2" type="ORF">L228DRAFT_267040</name>
</gene>
<dbReference type="RefSeq" id="XP_018190286.1">
    <property type="nucleotide sequence ID" value="XM_018334941.1"/>
</dbReference>
<dbReference type="InParanoid" id="A0A165ID58"/>
<name>A0A165ID58_XYLHT</name>
<dbReference type="Proteomes" id="UP000076632">
    <property type="component" value="Unassembled WGS sequence"/>
</dbReference>
<sequence>MVPDDMMRGKTVLFGATLAGAAVFVARRTLRPTPSNINMKAQWSAIQQTDTRIPGSPVPHGRAARQQAMHEQQRREQSSTS</sequence>
<proteinExistence type="predicted"/>
<reference evidence="2 3" key="1">
    <citation type="journal article" date="2016" name="Fungal Biol.">
        <title>The genome of Xylona heveae provides a window into fungal endophytism.</title>
        <authorList>
            <person name="Gazis R."/>
            <person name="Kuo A."/>
            <person name="Riley R."/>
            <person name="LaButti K."/>
            <person name="Lipzen A."/>
            <person name="Lin J."/>
            <person name="Amirebrahimi M."/>
            <person name="Hesse C.N."/>
            <person name="Spatafora J.W."/>
            <person name="Henrissat B."/>
            <person name="Hainaut M."/>
            <person name="Grigoriev I.V."/>
            <person name="Hibbett D.S."/>
        </authorList>
    </citation>
    <scope>NUCLEOTIDE SEQUENCE [LARGE SCALE GENOMIC DNA]</scope>
    <source>
        <strain evidence="2 3">TC161</strain>
    </source>
</reference>
<dbReference type="EMBL" id="KV407456">
    <property type="protein sequence ID" value="KZF24731.1"/>
    <property type="molecule type" value="Genomic_DNA"/>
</dbReference>
<evidence type="ECO:0000313" key="2">
    <source>
        <dbReference type="EMBL" id="KZF24731.1"/>
    </source>
</evidence>
<organism evidence="2 3">
    <name type="scientific">Xylona heveae (strain CBS 132557 / TC161)</name>
    <dbReference type="NCBI Taxonomy" id="1328760"/>
    <lineage>
        <taxon>Eukaryota</taxon>
        <taxon>Fungi</taxon>
        <taxon>Dikarya</taxon>
        <taxon>Ascomycota</taxon>
        <taxon>Pezizomycotina</taxon>
        <taxon>Xylonomycetes</taxon>
        <taxon>Xylonales</taxon>
        <taxon>Xylonaceae</taxon>
        <taxon>Xylona</taxon>
    </lineage>
</organism>
<protein>
    <submittedName>
        <fullName evidence="2">Uncharacterized protein</fullName>
    </submittedName>
</protein>
<dbReference type="AlphaFoldDB" id="A0A165ID58"/>
<feature type="compositionally biased region" description="Basic and acidic residues" evidence="1">
    <location>
        <begin position="71"/>
        <end position="81"/>
    </location>
</feature>
<accession>A0A165ID58</accession>
<feature type="region of interest" description="Disordered" evidence="1">
    <location>
        <begin position="47"/>
        <end position="81"/>
    </location>
</feature>
<dbReference type="GeneID" id="28900078"/>
<keyword evidence="3" id="KW-1185">Reference proteome</keyword>